<gene>
    <name evidence="2" type="ORF">EAH_00051040</name>
</gene>
<feature type="non-terminal residue" evidence="2">
    <location>
        <position position="1"/>
    </location>
</feature>
<protein>
    <recommendedName>
        <fullName evidence="4">Oocyst wall protein</fullName>
    </recommendedName>
</protein>
<feature type="compositionally biased region" description="Polar residues" evidence="1">
    <location>
        <begin position="75"/>
        <end position="104"/>
    </location>
</feature>
<evidence type="ECO:0008006" key="4">
    <source>
        <dbReference type="Google" id="ProtNLM"/>
    </source>
</evidence>
<name>U6GVR4_EIMAC</name>
<dbReference type="VEuPathDB" id="ToxoDB:EAH_00051040"/>
<dbReference type="AlphaFoldDB" id="U6GVR4"/>
<feature type="compositionally biased region" description="Basic and acidic residues" evidence="1">
    <location>
        <begin position="244"/>
        <end position="253"/>
    </location>
</feature>
<dbReference type="OrthoDB" id="347824at2759"/>
<dbReference type="EMBL" id="HG673639">
    <property type="protein sequence ID" value="CDI84275.1"/>
    <property type="molecule type" value="Genomic_DNA"/>
</dbReference>
<organism evidence="2 3">
    <name type="scientific">Eimeria acervulina</name>
    <name type="common">Coccidian parasite</name>
    <dbReference type="NCBI Taxonomy" id="5801"/>
    <lineage>
        <taxon>Eukaryota</taxon>
        <taxon>Sar</taxon>
        <taxon>Alveolata</taxon>
        <taxon>Apicomplexa</taxon>
        <taxon>Conoidasida</taxon>
        <taxon>Coccidia</taxon>
        <taxon>Eucoccidiorida</taxon>
        <taxon>Eimeriorina</taxon>
        <taxon>Eimeriidae</taxon>
        <taxon>Eimeria</taxon>
    </lineage>
</organism>
<dbReference type="Proteomes" id="UP000018050">
    <property type="component" value="Unassembled WGS sequence"/>
</dbReference>
<reference evidence="2" key="2">
    <citation type="submission" date="2013-10" db="EMBL/GenBank/DDBJ databases">
        <authorList>
            <person name="Aslett M."/>
        </authorList>
    </citation>
    <scope>NUCLEOTIDE SEQUENCE [LARGE SCALE GENOMIC DNA]</scope>
    <source>
        <strain evidence="2">Houghton</strain>
    </source>
</reference>
<sequence length="526" mass="57506">SRGNAAGGRQAGGQQQRRSWPAQANAAAEGHGPNKVREGSRDREDGSRSPQPQGRTLVRVAGGGDISDEGKGSSVGRQTEADQQGSTQNSWRKVQAQAMGSNRLSAGRQGGAEEEIDRGGSRSRRNTAGSEEAGGRQQWHRRLESVSPVVNNVIENSAAVSESEAGCQFGVVSSRSGTAADATGEYLDPSPNYQVPHVMDDLNRKDDGVVNALKSPPSLRESGEGVSRMLRMRRPFEATSAHSDSVEAGEHKHSGVPASSEPSATRMKDAQLDAGYGRNAKILLHPETAEMPVKSKNSGNNSPRRLNVTKLPYAYFIMGVNQWRHINDPVHQLRMEAATARAAEKAAGKKKGHPLPREQRYLDPVTGLFGFPTRMGPQVYRTELKDHKKPLTSPLQVRDMDMCYRQEKRKPLVQCPEGFTANKEGGCFMEVAPSFTCLGGYFYENGQCVQHRELDIVDEPSDKKTAAAQALCKRVSDSNTVANSLCRNAVLVCPVIRFFSNIELCSRKLNYVHRCSLHDLLVLHRQ</sequence>
<proteinExistence type="predicted"/>
<dbReference type="GeneID" id="25273174"/>
<dbReference type="RefSeq" id="XP_013246715.1">
    <property type="nucleotide sequence ID" value="XM_013391261.1"/>
</dbReference>
<keyword evidence="3" id="KW-1185">Reference proteome</keyword>
<evidence type="ECO:0000313" key="3">
    <source>
        <dbReference type="Proteomes" id="UP000018050"/>
    </source>
</evidence>
<feature type="region of interest" description="Disordered" evidence="1">
    <location>
        <begin position="1"/>
        <end position="143"/>
    </location>
</feature>
<accession>U6GVR4</accession>
<reference evidence="2" key="1">
    <citation type="submission" date="2013-10" db="EMBL/GenBank/DDBJ databases">
        <title>Genomic analysis of the causative agents of coccidiosis in chickens.</title>
        <authorList>
            <person name="Reid A.J."/>
            <person name="Blake D."/>
            <person name="Billington K."/>
            <person name="Browne H."/>
            <person name="Dunn M."/>
            <person name="Hung S."/>
            <person name="Kawahara F."/>
            <person name="Miranda-Saavedra D."/>
            <person name="Mourier T."/>
            <person name="Nagra H."/>
            <person name="Otto T.D."/>
            <person name="Rawlings N."/>
            <person name="Sanchez A."/>
            <person name="Sanders M."/>
            <person name="Subramaniam C."/>
            <person name="Tay Y."/>
            <person name="Dear P."/>
            <person name="Doerig C."/>
            <person name="Gruber A."/>
            <person name="Parkinson J."/>
            <person name="Shirley M."/>
            <person name="Wan K.L."/>
            <person name="Berriman M."/>
            <person name="Tomley F."/>
            <person name="Pain A."/>
        </authorList>
    </citation>
    <scope>NUCLEOTIDE SEQUENCE [LARGE SCALE GENOMIC DNA]</scope>
    <source>
        <strain evidence="2">Houghton</strain>
    </source>
</reference>
<feature type="region of interest" description="Disordered" evidence="1">
    <location>
        <begin position="238"/>
        <end position="265"/>
    </location>
</feature>
<evidence type="ECO:0000256" key="1">
    <source>
        <dbReference type="SAM" id="MobiDB-lite"/>
    </source>
</evidence>
<feature type="compositionally biased region" description="Gly residues" evidence="1">
    <location>
        <begin position="1"/>
        <end position="11"/>
    </location>
</feature>
<feature type="compositionally biased region" description="Basic and acidic residues" evidence="1">
    <location>
        <begin position="35"/>
        <end position="47"/>
    </location>
</feature>
<evidence type="ECO:0000313" key="2">
    <source>
        <dbReference type="EMBL" id="CDI84275.1"/>
    </source>
</evidence>